<dbReference type="NCBIfam" id="NF033542">
    <property type="entry name" value="transpos_IS110"/>
    <property type="match status" value="1"/>
</dbReference>
<dbReference type="PANTHER" id="PTHR33055">
    <property type="entry name" value="TRANSPOSASE FOR INSERTION SEQUENCE ELEMENT IS1111A"/>
    <property type="match status" value="1"/>
</dbReference>
<dbReference type="KEGG" id="mgot:MgSA37_01212"/>
<dbReference type="GO" id="GO:0003677">
    <property type="term" value="F:DNA binding"/>
    <property type="evidence" value="ECO:0007669"/>
    <property type="project" value="InterPro"/>
</dbReference>
<dbReference type="InterPro" id="IPR002525">
    <property type="entry name" value="Transp_IS110-like_N"/>
</dbReference>
<dbReference type="Pfam" id="PF01548">
    <property type="entry name" value="DEDD_Tnp_IS110"/>
    <property type="match status" value="1"/>
</dbReference>
<sequence>MNYNFFIGIDVSKKTLDFAVLKGKELLFKWVSENDESGIRKFWAQLKLQQGFCVNEAIFCMEHTGIYNQHLLSFLYSKKAFVCLEAAVHIKLSSGLQRGKSDQIDAVRIAQYAYKNSMELRLWQPKRQVIQQLKHLSGLRNRVINARKQLTVALNETSGFDKNAARECKKLCKASLKAMDEDIKRIELKMDRVIASDLELKRLFSIVTSVEGIGKVTATEMIITTNEFKDITDPAKFACYSGVAPFEYSSGSSIKGKPRVSHKANKHMKSLLHMAALVAINYNADMKAYYQRKVDQKKNKMLVINAVRNKLIWRVFACVRNDCPYQKNYQIALA</sequence>
<gene>
    <name evidence="3" type="ORF">MgSA37_01212</name>
</gene>
<protein>
    <submittedName>
        <fullName evidence="3">Transposase IS116/IS110/IS902 family protein</fullName>
    </submittedName>
</protein>
<dbReference type="PANTHER" id="PTHR33055:SF3">
    <property type="entry name" value="PUTATIVE TRANSPOSASE FOR IS117-RELATED"/>
    <property type="match status" value="1"/>
</dbReference>
<proteinExistence type="predicted"/>
<organism evidence="3 4">
    <name type="scientific">Mucilaginibacter gotjawali</name>
    <dbReference type="NCBI Taxonomy" id="1550579"/>
    <lineage>
        <taxon>Bacteria</taxon>
        <taxon>Pseudomonadati</taxon>
        <taxon>Bacteroidota</taxon>
        <taxon>Sphingobacteriia</taxon>
        <taxon>Sphingobacteriales</taxon>
        <taxon>Sphingobacteriaceae</taxon>
        <taxon>Mucilaginibacter</taxon>
    </lineage>
</organism>
<feature type="domain" description="Transposase IS116/IS110/IS902 C-terminal" evidence="2">
    <location>
        <begin position="206"/>
        <end position="291"/>
    </location>
</feature>
<dbReference type="Pfam" id="PF02371">
    <property type="entry name" value="Transposase_20"/>
    <property type="match status" value="1"/>
</dbReference>
<dbReference type="RefSeq" id="WP_096350325.1">
    <property type="nucleotide sequence ID" value="NZ_AP017313.1"/>
</dbReference>
<name>A0A125T2G8_9SPHI</name>
<dbReference type="InterPro" id="IPR047650">
    <property type="entry name" value="Transpos_IS110"/>
</dbReference>
<accession>A0A125T2G8</accession>
<dbReference type="AlphaFoldDB" id="A0A125T2G8"/>
<dbReference type="GO" id="GO:0004803">
    <property type="term" value="F:transposase activity"/>
    <property type="evidence" value="ECO:0007669"/>
    <property type="project" value="InterPro"/>
</dbReference>
<feature type="domain" description="Transposase IS110-like N-terminal" evidence="1">
    <location>
        <begin position="7"/>
        <end position="154"/>
    </location>
</feature>
<dbReference type="InterPro" id="IPR003346">
    <property type="entry name" value="Transposase_20"/>
</dbReference>
<dbReference type="Proteomes" id="UP000218263">
    <property type="component" value="Chromosome"/>
</dbReference>
<dbReference type="EMBL" id="AP017313">
    <property type="protein sequence ID" value="BAU53045.1"/>
    <property type="molecule type" value="Genomic_DNA"/>
</dbReference>
<evidence type="ECO:0000313" key="3">
    <source>
        <dbReference type="EMBL" id="BAU53045.1"/>
    </source>
</evidence>
<evidence type="ECO:0000259" key="2">
    <source>
        <dbReference type="Pfam" id="PF02371"/>
    </source>
</evidence>
<keyword evidence="4" id="KW-1185">Reference proteome</keyword>
<dbReference type="OrthoDB" id="964423at2"/>
<evidence type="ECO:0000259" key="1">
    <source>
        <dbReference type="Pfam" id="PF01548"/>
    </source>
</evidence>
<evidence type="ECO:0000313" key="4">
    <source>
        <dbReference type="Proteomes" id="UP000218263"/>
    </source>
</evidence>
<dbReference type="GO" id="GO:0006313">
    <property type="term" value="P:DNA transposition"/>
    <property type="evidence" value="ECO:0007669"/>
    <property type="project" value="InterPro"/>
</dbReference>
<reference evidence="3 4" key="1">
    <citation type="submission" date="2015-12" db="EMBL/GenBank/DDBJ databases">
        <title>Genome sequence of Mucilaginibacter gotjawali.</title>
        <authorList>
            <person name="Lee J.S."/>
            <person name="Lee K.C."/>
            <person name="Kim K.K."/>
            <person name="Lee B.W."/>
        </authorList>
    </citation>
    <scope>NUCLEOTIDE SEQUENCE [LARGE SCALE GENOMIC DNA]</scope>
    <source>
        <strain evidence="3 4">SA3-7</strain>
    </source>
</reference>